<sequence length="167" mass="18657">MSPLAPINQNVQDSVFVFLLVEKDGAKPCEDLAWRLTWATSAHSSARHVLEFSDAKEPGVALSTSHDTLMSWLARHVGWSADLPGGTTRAWRLGSLRPAQFDVFLRLARETRVPESMRDVPVIRSRQFLPVVLWSMTCLRTMKKGIPALLALHVVEAAIREAVEMNI</sequence>
<dbReference type="AlphaFoldDB" id="A0A9P3G5W1"/>
<protein>
    <submittedName>
        <fullName evidence="1">Uncharacterized protein</fullName>
    </submittedName>
</protein>
<name>A0A9P3G5W1_9APHY</name>
<evidence type="ECO:0000313" key="2">
    <source>
        <dbReference type="Proteomes" id="UP000703269"/>
    </source>
</evidence>
<dbReference type="EMBL" id="BPQB01000010">
    <property type="protein sequence ID" value="GJE88801.1"/>
    <property type="molecule type" value="Genomic_DNA"/>
</dbReference>
<gene>
    <name evidence="1" type="ORF">PsYK624_048880</name>
</gene>
<evidence type="ECO:0000313" key="1">
    <source>
        <dbReference type="EMBL" id="GJE88801.1"/>
    </source>
</evidence>
<accession>A0A9P3G5W1</accession>
<proteinExistence type="predicted"/>
<keyword evidence="2" id="KW-1185">Reference proteome</keyword>
<comment type="caution">
    <text evidence="1">The sequence shown here is derived from an EMBL/GenBank/DDBJ whole genome shotgun (WGS) entry which is preliminary data.</text>
</comment>
<organism evidence="1 2">
    <name type="scientific">Phanerochaete sordida</name>
    <dbReference type="NCBI Taxonomy" id="48140"/>
    <lineage>
        <taxon>Eukaryota</taxon>
        <taxon>Fungi</taxon>
        <taxon>Dikarya</taxon>
        <taxon>Basidiomycota</taxon>
        <taxon>Agaricomycotina</taxon>
        <taxon>Agaricomycetes</taxon>
        <taxon>Polyporales</taxon>
        <taxon>Phanerochaetaceae</taxon>
        <taxon>Phanerochaete</taxon>
    </lineage>
</organism>
<reference evidence="1 2" key="1">
    <citation type="submission" date="2021-08" db="EMBL/GenBank/DDBJ databases">
        <title>Draft Genome Sequence of Phanerochaete sordida strain YK-624.</title>
        <authorList>
            <person name="Mori T."/>
            <person name="Dohra H."/>
            <person name="Suzuki T."/>
            <person name="Kawagishi H."/>
            <person name="Hirai H."/>
        </authorList>
    </citation>
    <scope>NUCLEOTIDE SEQUENCE [LARGE SCALE GENOMIC DNA]</scope>
    <source>
        <strain evidence="1 2">YK-624</strain>
    </source>
</reference>
<dbReference type="Proteomes" id="UP000703269">
    <property type="component" value="Unassembled WGS sequence"/>
</dbReference>